<name>A0ABS5NDP2_TSUPA</name>
<evidence type="ECO:0000313" key="2">
    <source>
        <dbReference type="Proteomes" id="UP000676853"/>
    </source>
</evidence>
<keyword evidence="2" id="KW-1185">Reference proteome</keyword>
<accession>A0ABS5NDP2</accession>
<gene>
    <name evidence="1" type="ORF">KFZ73_14220</name>
</gene>
<comment type="caution">
    <text evidence="1">The sequence shown here is derived from an EMBL/GenBank/DDBJ whole genome shotgun (WGS) entry which is preliminary data.</text>
</comment>
<reference evidence="1 2" key="1">
    <citation type="submission" date="2021-04" db="EMBL/GenBank/DDBJ databases">
        <title>Whole genome sequence analysis of a thiophenic sulfur metabolizing bacteria.</title>
        <authorList>
            <person name="Akhtar N."/>
            <person name="Akram J."/>
            <person name="Aslam A."/>
        </authorList>
    </citation>
    <scope>NUCLEOTIDE SEQUENCE [LARGE SCALE GENOMIC DNA]</scope>
    <source>
        <strain evidence="1 2">3OW</strain>
    </source>
</reference>
<dbReference type="Proteomes" id="UP000676853">
    <property type="component" value="Unassembled WGS sequence"/>
</dbReference>
<sequence length="83" mass="9450">MLAVTPIDPADVRPGDTFTHYVYRADGKGMGVKVTILRVDGMTEDRFGRPMHKWWCKRDDTGAEGWFTWGPSADIHIEKRGEL</sequence>
<evidence type="ECO:0000313" key="1">
    <source>
        <dbReference type="EMBL" id="MBS4102389.1"/>
    </source>
</evidence>
<organism evidence="1 2">
    <name type="scientific">Tsukamurella paurometabola</name>
    <name type="common">Corynebacterium paurometabolum</name>
    <dbReference type="NCBI Taxonomy" id="2061"/>
    <lineage>
        <taxon>Bacteria</taxon>
        <taxon>Bacillati</taxon>
        <taxon>Actinomycetota</taxon>
        <taxon>Actinomycetes</taxon>
        <taxon>Mycobacteriales</taxon>
        <taxon>Tsukamurellaceae</taxon>
        <taxon>Tsukamurella</taxon>
    </lineage>
</organism>
<protein>
    <submittedName>
        <fullName evidence="1">Uncharacterized protein</fullName>
    </submittedName>
</protein>
<dbReference type="EMBL" id="JAGXOE010000034">
    <property type="protein sequence ID" value="MBS4102389.1"/>
    <property type="molecule type" value="Genomic_DNA"/>
</dbReference>
<proteinExistence type="predicted"/>
<dbReference type="RefSeq" id="WP_212554108.1">
    <property type="nucleotide sequence ID" value="NZ_JAGXOE010000034.1"/>
</dbReference>